<dbReference type="EMBL" id="JAQOMS010000002">
    <property type="protein sequence ID" value="MDC2887619.1"/>
    <property type="molecule type" value="Genomic_DNA"/>
</dbReference>
<evidence type="ECO:0000259" key="2">
    <source>
        <dbReference type="Pfam" id="PF22036"/>
    </source>
</evidence>
<protein>
    <recommendedName>
        <fullName evidence="2">MoaF-like domain-containing protein</fullName>
    </recommendedName>
</protein>
<feature type="chain" id="PRO_5045489371" description="MoaF-like domain-containing protein" evidence="1">
    <location>
        <begin position="22"/>
        <end position="137"/>
    </location>
</feature>
<gene>
    <name evidence="3" type="ORF">PN838_00620</name>
</gene>
<dbReference type="Pfam" id="PF22036">
    <property type="entry name" value="MoaF_like"/>
    <property type="match status" value="1"/>
</dbReference>
<evidence type="ECO:0000256" key="1">
    <source>
        <dbReference type="SAM" id="SignalP"/>
    </source>
</evidence>
<keyword evidence="4" id="KW-1185">Reference proteome</keyword>
<dbReference type="RefSeq" id="WP_272179441.1">
    <property type="nucleotide sequence ID" value="NZ_JAQOMS010000002.1"/>
</dbReference>
<feature type="signal peptide" evidence="1">
    <location>
        <begin position="1"/>
        <end position="21"/>
    </location>
</feature>
<comment type="caution">
    <text evidence="3">The sequence shown here is derived from an EMBL/GenBank/DDBJ whole genome shotgun (WGS) entry which is preliminary data.</text>
</comment>
<dbReference type="InterPro" id="IPR053892">
    <property type="entry name" value="MoaF-like"/>
</dbReference>
<keyword evidence="1" id="KW-0732">Signal</keyword>
<feature type="domain" description="MoaF-like" evidence="2">
    <location>
        <begin position="32"/>
        <end position="111"/>
    </location>
</feature>
<dbReference type="Proteomes" id="UP001528411">
    <property type="component" value="Unassembled WGS sequence"/>
</dbReference>
<dbReference type="InterPro" id="IPR012674">
    <property type="entry name" value="Calycin"/>
</dbReference>
<reference evidence="3 4" key="1">
    <citation type="submission" date="2023-01" db="EMBL/GenBank/DDBJ databases">
        <title>Psychrosphaera sp. nov., isolated from marine algae.</title>
        <authorList>
            <person name="Bayburt H."/>
            <person name="Choi B.J."/>
            <person name="Kim J.M."/>
            <person name="Choi D.G."/>
            <person name="Jeon C.O."/>
        </authorList>
    </citation>
    <scope>NUCLEOTIDE SEQUENCE [LARGE SCALE GENOMIC DNA]</scope>
    <source>
        <strain evidence="3 4">G1-22</strain>
    </source>
</reference>
<dbReference type="Gene3D" id="2.40.128.20">
    <property type="match status" value="1"/>
</dbReference>
<sequence length="137" mass="15637">MKKLMVIFVSAFMFISVGTYAADKNLEHLLDGSSMNYHYQSGSGIHMEFYNGKLKYEWITGPRKGNGNKDLTYKSRKIGHKMYMVSWLEAENPDYITLVFNFDSSVMYSSGIARFGSKNQFTVFDGGIIENLVLVEK</sequence>
<evidence type="ECO:0000313" key="3">
    <source>
        <dbReference type="EMBL" id="MDC2887619.1"/>
    </source>
</evidence>
<accession>A0ABT5F980</accession>
<name>A0ABT5F980_9GAMM</name>
<evidence type="ECO:0000313" key="4">
    <source>
        <dbReference type="Proteomes" id="UP001528411"/>
    </source>
</evidence>
<proteinExistence type="predicted"/>
<organism evidence="3 4">
    <name type="scientific">Psychrosphaera algicola</name>
    <dbReference type="NCBI Taxonomy" id="3023714"/>
    <lineage>
        <taxon>Bacteria</taxon>
        <taxon>Pseudomonadati</taxon>
        <taxon>Pseudomonadota</taxon>
        <taxon>Gammaproteobacteria</taxon>
        <taxon>Alteromonadales</taxon>
        <taxon>Pseudoalteromonadaceae</taxon>
        <taxon>Psychrosphaera</taxon>
    </lineage>
</organism>